<dbReference type="KEGG" id="beq:BEWA_010070"/>
<dbReference type="GeneID" id="15806362"/>
<dbReference type="Proteomes" id="UP000031512">
    <property type="component" value="Chromosome 3"/>
</dbReference>
<evidence type="ECO:0000313" key="3">
    <source>
        <dbReference type="Proteomes" id="UP000031512"/>
    </source>
</evidence>
<evidence type="ECO:0000313" key="2">
    <source>
        <dbReference type="EMBL" id="AFZ81593.1"/>
    </source>
</evidence>
<dbReference type="VEuPathDB" id="PiroplasmaDB:BEWA_010070"/>
<protein>
    <submittedName>
        <fullName evidence="2">Uncharacterized protein</fullName>
    </submittedName>
</protein>
<evidence type="ECO:0000256" key="1">
    <source>
        <dbReference type="SAM" id="MobiDB-lite"/>
    </source>
</evidence>
<accession>L0B270</accession>
<reference evidence="2 3" key="1">
    <citation type="journal article" date="2012" name="BMC Genomics">
        <title>Comparative genomic analysis and phylogenetic position of Theileria equi.</title>
        <authorList>
            <person name="Kappmeyer L.S."/>
            <person name="Thiagarajan M."/>
            <person name="Herndon D.R."/>
            <person name="Ramsay J.D."/>
            <person name="Caler E."/>
            <person name="Djikeng A."/>
            <person name="Gillespie J.J."/>
            <person name="Lau A.O."/>
            <person name="Roalson E.H."/>
            <person name="Silva J.C."/>
            <person name="Silva M.G."/>
            <person name="Suarez C.E."/>
            <person name="Ueti M.W."/>
            <person name="Nene V.M."/>
            <person name="Mealey R.H."/>
            <person name="Knowles D.P."/>
            <person name="Brayton K.A."/>
        </authorList>
    </citation>
    <scope>NUCLEOTIDE SEQUENCE [LARGE SCALE GENOMIC DNA]</scope>
    <source>
        <strain evidence="2 3">WA</strain>
    </source>
</reference>
<gene>
    <name evidence="2" type="ORF">BEWA_010070</name>
</gene>
<keyword evidence="3" id="KW-1185">Reference proteome</keyword>
<proteinExistence type="predicted"/>
<dbReference type="AlphaFoldDB" id="L0B270"/>
<feature type="region of interest" description="Disordered" evidence="1">
    <location>
        <begin position="1"/>
        <end position="22"/>
    </location>
</feature>
<sequence>MFSLISRLKKQKEEEKEKHKQNEETAKIYAEYVKSFDGSPSTTAPMFIKSNLYDPSTRAADHSVKEAFSFDSENNNHTSYNQAGDPSTTYLSQIEKKDVETFKKKKPGKIREIDSFIEEIKEKQRILDQNKELNKQYFRAFENEKYMVNKNVSTANVLEYLNFETFKFTDFKRCKY</sequence>
<name>L0B270_THEEQ</name>
<feature type="compositionally biased region" description="Basic and acidic residues" evidence="1">
    <location>
        <begin position="11"/>
        <end position="22"/>
    </location>
</feature>
<dbReference type="RefSeq" id="XP_004831259.1">
    <property type="nucleotide sequence ID" value="XM_004831202.1"/>
</dbReference>
<dbReference type="OrthoDB" id="377209at2759"/>
<organism evidence="2 3">
    <name type="scientific">Theileria equi strain WA</name>
    <dbReference type="NCBI Taxonomy" id="1537102"/>
    <lineage>
        <taxon>Eukaryota</taxon>
        <taxon>Sar</taxon>
        <taxon>Alveolata</taxon>
        <taxon>Apicomplexa</taxon>
        <taxon>Aconoidasida</taxon>
        <taxon>Piroplasmida</taxon>
        <taxon>Theileriidae</taxon>
        <taxon>Theileria</taxon>
    </lineage>
</organism>
<dbReference type="EMBL" id="CP001670">
    <property type="protein sequence ID" value="AFZ81593.1"/>
    <property type="molecule type" value="Genomic_DNA"/>
</dbReference>
<dbReference type="STRING" id="1537102.L0B270"/>